<dbReference type="PANTHER" id="PTHR37422:SF13">
    <property type="entry name" value="LIPOPOLYSACCHARIDE BIOSYNTHESIS PROTEIN PA4999-RELATED"/>
    <property type="match status" value="1"/>
</dbReference>
<evidence type="ECO:0000313" key="8">
    <source>
        <dbReference type="EMBL" id="ELY82677.1"/>
    </source>
</evidence>
<protein>
    <submittedName>
        <fullName evidence="8">Polysaccharide deacetylase</fullName>
    </submittedName>
</protein>
<sequence>MFALTEIFHGDSYGLTNLGELSPEYTDQIAEITFGSITLPVGTFVSGFSGMSFILASIIILVLPFVLSSLLGGSLRIQIIGAASALILILVLRFTASDAARGGALLAIGVFSTLTLIMLIKENVSTNRRTLAIFLTIMILCTGIVLFPSTMSGTPSEQLPQQGSQSTEEQTAQKESTESSSAVEPSDISIPMFDLSNLGPRLQQYTTGISLFIEQPIFGIGGANFADTSQKYGLTDGLPIHNIYLSLLTETGFVGFVLYMSFLATILWQGMQKVVITTDTIPLQIAVLAGVLGYLGFMFWDHLLFNSIVGSFTFYTICATLVNGDQ</sequence>
<dbReference type="Pfam" id="PF04932">
    <property type="entry name" value="Wzy_C"/>
    <property type="match status" value="1"/>
</dbReference>
<dbReference type="PATRIC" id="fig|1230459.4.peg.924"/>
<dbReference type="InterPro" id="IPR051533">
    <property type="entry name" value="WaaL-like"/>
</dbReference>
<dbReference type="PANTHER" id="PTHR37422">
    <property type="entry name" value="TEICHURONIC ACID BIOSYNTHESIS PROTEIN TUAE"/>
    <property type="match status" value="1"/>
</dbReference>
<feature type="domain" description="O-antigen ligase-related" evidence="7">
    <location>
        <begin position="85"/>
        <end position="260"/>
    </location>
</feature>
<keyword evidence="2 6" id="KW-0812">Transmembrane</keyword>
<keyword evidence="9" id="KW-1185">Reference proteome</keyword>
<proteinExistence type="predicted"/>
<evidence type="ECO:0000256" key="1">
    <source>
        <dbReference type="ARBA" id="ARBA00004141"/>
    </source>
</evidence>
<evidence type="ECO:0000256" key="6">
    <source>
        <dbReference type="SAM" id="Phobius"/>
    </source>
</evidence>
<feature type="transmembrane region" description="Helical" evidence="6">
    <location>
        <begin position="132"/>
        <end position="151"/>
    </location>
</feature>
<keyword evidence="4 6" id="KW-0472">Membrane</keyword>
<comment type="caution">
    <text evidence="8">The sequence shown here is derived from an EMBL/GenBank/DDBJ whole genome shotgun (WGS) entry which is preliminary data.</text>
</comment>
<keyword evidence="3 6" id="KW-1133">Transmembrane helix</keyword>
<dbReference type="Proteomes" id="UP000011592">
    <property type="component" value="Unassembled WGS sequence"/>
</dbReference>
<feature type="transmembrane region" description="Helical" evidence="6">
    <location>
        <begin position="79"/>
        <end position="96"/>
    </location>
</feature>
<evidence type="ECO:0000256" key="5">
    <source>
        <dbReference type="SAM" id="MobiDB-lite"/>
    </source>
</evidence>
<dbReference type="InterPro" id="IPR007016">
    <property type="entry name" value="O-antigen_ligase-rel_domated"/>
</dbReference>
<name>L9ZAN4_9EURY</name>
<gene>
    <name evidence="8" type="ORF">C486_04613</name>
</gene>
<evidence type="ECO:0000259" key="7">
    <source>
        <dbReference type="Pfam" id="PF04932"/>
    </source>
</evidence>
<evidence type="ECO:0000256" key="2">
    <source>
        <dbReference type="ARBA" id="ARBA00022692"/>
    </source>
</evidence>
<reference evidence="8 9" key="1">
    <citation type="journal article" date="2014" name="PLoS Genet.">
        <title>Phylogenetically driven sequencing of extremely halophilic archaea reveals strategies for static and dynamic osmo-response.</title>
        <authorList>
            <person name="Becker E.A."/>
            <person name="Seitzer P.M."/>
            <person name="Tritt A."/>
            <person name="Larsen D."/>
            <person name="Krusor M."/>
            <person name="Yao A.I."/>
            <person name="Wu D."/>
            <person name="Madern D."/>
            <person name="Eisen J.A."/>
            <person name="Darling A.E."/>
            <person name="Facciotti M.T."/>
        </authorList>
    </citation>
    <scope>NUCLEOTIDE SEQUENCE [LARGE SCALE GENOMIC DNA]</scope>
    <source>
        <strain evidence="8 9">JCM 14663</strain>
    </source>
</reference>
<feature type="transmembrane region" description="Helical" evidence="6">
    <location>
        <begin position="280"/>
        <end position="297"/>
    </location>
</feature>
<feature type="region of interest" description="Disordered" evidence="5">
    <location>
        <begin position="153"/>
        <end position="185"/>
    </location>
</feature>
<evidence type="ECO:0000256" key="3">
    <source>
        <dbReference type="ARBA" id="ARBA00022989"/>
    </source>
</evidence>
<dbReference type="GO" id="GO:0016020">
    <property type="term" value="C:membrane"/>
    <property type="evidence" value="ECO:0007669"/>
    <property type="project" value="UniProtKB-SubCell"/>
</dbReference>
<dbReference type="EMBL" id="AOIJ01000035">
    <property type="protein sequence ID" value="ELY82677.1"/>
    <property type="molecule type" value="Genomic_DNA"/>
</dbReference>
<feature type="transmembrane region" description="Helical" evidence="6">
    <location>
        <begin position="102"/>
        <end position="120"/>
    </location>
</feature>
<comment type="subcellular location">
    <subcellularLocation>
        <location evidence="1">Membrane</location>
        <topology evidence="1">Multi-pass membrane protein</topology>
    </subcellularLocation>
</comment>
<feature type="compositionally biased region" description="Polar residues" evidence="5">
    <location>
        <begin position="153"/>
        <end position="170"/>
    </location>
</feature>
<evidence type="ECO:0000313" key="9">
    <source>
        <dbReference type="Proteomes" id="UP000011592"/>
    </source>
</evidence>
<feature type="transmembrane region" description="Helical" evidence="6">
    <location>
        <begin position="44"/>
        <end position="67"/>
    </location>
</feature>
<feature type="transmembrane region" description="Helical" evidence="6">
    <location>
        <begin position="243"/>
        <end position="268"/>
    </location>
</feature>
<evidence type="ECO:0000256" key="4">
    <source>
        <dbReference type="ARBA" id="ARBA00023136"/>
    </source>
</evidence>
<accession>L9ZAN4</accession>
<organism evidence="8 9">
    <name type="scientific">Natrinema gari JCM 14663</name>
    <dbReference type="NCBI Taxonomy" id="1230459"/>
    <lineage>
        <taxon>Archaea</taxon>
        <taxon>Methanobacteriati</taxon>
        <taxon>Methanobacteriota</taxon>
        <taxon>Stenosarchaea group</taxon>
        <taxon>Halobacteria</taxon>
        <taxon>Halobacteriales</taxon>
        <taxon>Natrialbaceae</taxon>
        <taxon>Natrinema</taxon>
    </lineage>
</organism>
<feature type="transmembrane region" description="Helical" evidence="6">
    <location>
        <begin position="303"/>
        <end position="322"/>
    </location>
</feature>
<dbReference type="AlphaFoldDB" id="L9ZAN4"/>